<dbReference type="GO" id="GO:0004674">
    <property type="term" value="F:protein serine/threonine kinase activity"/>
    <property type="evidence" value="ECO:0007669"/>
    <property type="project" value="UniProtKB-KW"/>
</dbReference>
<dbReference type="PANTHER" id="PTHR19848:SF8">
    <property type="entry name" value="F-BOX AND WD REPEAT DOMAIN CONTAINING 7"/>
    <property type="match status" value="1"/>
</dbReference>
<dbReference type="GO" id="GO:0005524">
    <property type="term" value="F:ATP binding"/>
    <property type="evidence" value="ECO:0007669"/>
    <property type="project" value="InterPro"/>
</dbReference>
<dbReference type="InterPro" id="IPR019775">
    <property type="entry name" value="WD40_repeat_CS"/>
</dbReference>
<keyword evidence="5" id="KW-0418">Kinase</keyword>
<name>A0A1Z4V7K5_9CYAN</name>
<dbReference type="SMART" id="SM00220">
    <property type="entry name" value="S_TKc"/>
    <property type="match status" value="1"/>
</dbReference>
<feature type="domain" description="Protein kinase" evidence="4">
    <location>
        <begin position="37"/>
        <end position="301"/>
    </location>
</feature>
<evidence type="ECO:0000256" key="2">
    <source>
        <dbReference type="ARBA" id="ARBA00022737"/>
    </source>
</evidence>
<dbReference type="CDD" id="cd00200">
    <property type="entry name" value="WD40"/>
    <property type="match status" value="1"/>
</dbReference>
<dbReference type="InterPro" id="IPR020472">
    <property type="entry name" value="WD40_PAC1"/>
</dbReference>
<keyword evidence="1 3" id="KW-0853">WD repeat</keyword>
<dbReference type="AlphaFoldDB" id="A0A1Z4V7K5"/>
<dbReference type="Pfam" id="PF00400">
    <property type="entry name" value="WD40"/>
    <property type="match status" value="7"/>
</dbReference>
<evidence type="ECO:0000256" key="1">
    <source>
        <dbReference type="ARBA" id="ARBA00022574"/>
    </source>
</evidence>
<gene>
    <name evidence="5" type="ORF">NIES806_37600</name>
</gene>
<protein>
    <submittedName>
        <fullName evidence="5">Serine/threonine protein kinase</fullName>
    </submittedName>
</protein>
<dbReference type="Gene3D" id="2.130.10.10">
    <property type="entry name" value="YVTN repeat-like/Quinoprotein amine dehydrogenase"/>
    <property type="match status" value="3"/>
</dbReference>
<feature type="repeat" description="WD" evidence="3">
    <location>
        <begin position="518"/>
        <end position="559"/>
    </location>
</feature>
<keyword evidence="6" id="KW-1185">Reference proteome</keyword>
<feature type="repeat" description="WD" evidence="3">
    <location>
        <begin position="659"/>
        <end position="692"/>
    </location>
</feature>
<dbReference type="PROSITE" id="PS50082">
    <property type="entry name" value="WD_REPEATS_2"/>
    <property type="match status" value="4"/>
</dbReference>
<dbReference type="InterPro" id="IPR015943">
    <property type="entry name" value="WD40/YVTN_repeat-like_dom_sf"/>
</dbReference>
<proteinExistence type="predicted"/>
<accession>A0A1Z4V7K5</accession>
<dbReference type="PANTHER" id="PTHR19848">
    <property type="entry name" value="WD40 REPEAT PROTEIN"/>
    <property type="match status" value="1"/>
</dbReference>
<evidence type="ECO:0000313" key="6">
    <source>
        <dbReference type="Proteomes" id="UP000218702"/>
    </source>
</evidence>
<evidence type="ECO:0000256" key="3">
    <source>
        <dbReference type="PROSITE-ProRule" id="PRU00221"/>
    </source>
</evidence>
<dbReference type="PROSITE" id="PS50294">
    <property type="entry name" value="WD_REPEATS_REGION"/>
    <property type="match status" value="4"/>
</dbReference>
<dbReference type="Proteomes" id="UP000218702">
    <property type="component" value="Chromosome"/>
</dbReference>
<dbReference type="PRINTS" id="PR00320">
    <property type="entry name" value="GPROTEINBRPT"/>
</dbReference>
<dbReference type="InterPro" id="IPR001680">
    <property type="entry name" value="WD40_rpt"/>
</dbReference>
<keyword evidence="5" id="KW-0723">Serine/threonine-protein kinase</keyword>
<dbReference type="Pfam" id="PF00069">
    <property type="entry name" value="Pkinase"/>
    <property type="match status" value="1"/>
</dbReference>
<dbReference type="RefSeq" id="WP_096669618.1">
    <property type="nucleotide sequence ID" value="NZ_AP018316.1"/>
</dbReference>
<sequence>MICCLNPDCSNPQNPDHYKLCQTCHTPLVPLLRNRFRVIRVLSNEGGFGRTYISEDIDKLNELCVVKQLAPKFQGTWSQKKATQLFLEEARRLQELGEHPQIPTLIAYFQQDNCLYLVQQFIDGQNLFNELKSRRIYKDWDIQSILLDLLPIIKFVHQHGVIHRDIKPENIIRRKTDGRLTLIDFGSSKQLTAQVQRKNGTSIGSHGYSPIEQIRDGKAYPASDLFSLGATCFHLLTGISPFQLWMEYGYAWVGNWQQYLRFTLSSELSEIIDKLLQKEIDSRYQSADEVIRDLMKKHTNILPVANHEIIKSPKKKAQSHSSKYTWVRNLIFISGIIVSFALAESGYREFRKLKTNFSFSWSQPRNTPQTSATSEKKLSLVNTFSGHKSKVLSVVMSPNGKLIISGGDCEKSNNSLCHNIKLWDVITGKEIASLQGHYQNVNAVAITANGKTLVSAGDDKTIKIWNLQTNQSIHTLKSHTDAIHSLAISSDGKTLVSASDDKTIKVWNLITGKLIRTLIGHKYWVRSVDISPDGVTLASGSFDKTIKLWNLNQEKPILNLATSSQTVIAVAFSPNGKILASSSRDRVSTDRRYRTIKLWNLQTLKEIRTLMVEDNSVNTIAFSPNGQILASAGRNISEEQIYHTIKLWNVATGEEMLTLTGHSNAVISLAFSADGKFLVSGGEDNLIKIWQIPVNDDKNFSPRGLVLDKTKFR</sequence>
<dbReference type="Gene3D" id="1.10.510.10">
    <property type="entry name" value="Transferase(Phosphotransferase) domain 1"/>
    <property type="match status" value="1"/>
</dbReference>
<evidence type="ECO:0000259" key="4">
    <source>
        <dbReference type="PROSITE" id="PS50011"/>
    </source>
</evidence>
<dbReference type="InterPro" id="IPR011009">
    <property type="entry name" value="Kinase-like_dom_sf"/>
</dbReference>
<keyword evidence="5" id="KW-0808">Transferase</keyword>
<dbReference type="CDD" id="cd14014">
    <property type="entry name" value="STKc_PknB_like"/>
    <property type="match status" value="1"/>
</dbReference>
<dbReference type="InterPro" id="IPR036322">
    <property type="entry name" value="WD40_repeat_dom_sf"/>
</dbReference>
<dbReference type="InterPro" id="IPR000719">
    <property type="entry name" value="Prot_kinase_dom"/>
</dbReference>
<evidence type="ECO:0000313" key="5">
    <source>
        <dbReference type="EMBL" id="BAZ87536.1"/>
    </source>
</evidence>
<dbReference type="NCBIfam" id="NF045510">
    <property type="entry name" value="4Cys_prefix_kin"/>
    <property type="match status" value="1"/>
</dbReference>
<dbReference type="KEGG" id="dcm:NIES806_37600"/>
<dbReference type="SMART" id="SM00320">
    <property type="entry name" value="WD40"/>
    <property type="match status" value="7"/>
</dbReference>
<dbReference type="EMBL" id="AP018316">
    <property type="protein sequence ID" value="BAZ87536.1"/>
    <property type="molecule type" value="Genomic_DNA"/>
</dbReference>
<feature type="repeat" description="WD" evidence="3">
    <location>
        <begin position="434"/>
        <end position="475"/>
    </location>
</feature>
<dbReference type="PROSITE" id="PS50011">
    <property type="entry name" value="PROTEIN_KINASE_DOM"/>
    <property type="match status" value="1"/>
</dbReference>
<dbReference type="OrthoDB" id="494465at2"/>
<reference evidence="5 6" key="1">
    <citation type="submission" date="2017-06" db="EMBL/GenBank/DDBJ databases">
        <title>Genome sequencing of cyanobaciteial culture collection at National Institute for Environmental Studies (NIES).</title>
        <authorList>
            <person name="Hirose Y."/>
            <person name="Shimura Y."/>
            <person name="Fujisawa T."/>
            <person name="Nakamura Y."/>
            <person name="Kawachi M."/>
        </authorList>
    </citation>
    <scope>NUCLEOTIDE SEQUENCE [LARGE SCALE GENOMIC DNA]</scope>
    <source>
        <strain evidence="5 6">NIES-806</strain>
    </source>
</reference>
<feature type="repeat" description="WD" evidence="3">
    <location>
        <begin position="476"/>
        <end position="517"/>
    </location>
</feature>
<dbReference type="SUPFAM" id="SSF50978">
    <property type="entry name" value="WD40 repeat-like"/>
    <property type="match status" value="1"/>
</dbReference>
<organism evidence="5 6">
    <name type="scientific">Dolichospermum compactum NIES-806</name>
    <dbReference type="NCBI Taxonomy" id="1973481"/>
    <lineage>
        <taxon>Bacteria</taxon>
        <taxon>Bacillati</taxon>
        <taxon>Cyanobacteriota</taxon>
        <taxon>Cyanophyceae</taxon>
        <taxon>Nostocales</taxon>
        <taxon>Aphanizomenonaceae</taxon>
        <taxon>Dolichospermum</taxon>
        <taxon>Dolichospermum compactum</taxon>
    </lineage>
</organism>
<dbReference type="PROSITE" id="PS00678">
    <property type="entry name" value="WD_REPEATS_1"/>
    <property type="match status" value="3"/>
</dbReference>
<keyword evidence="2" id="KW-0677">Repeat</keyword>
<dbReference type="SUPFAM" id="SSF56112">
    <property type="entry name" value="Protein kinase-like (PK-like)"/>
    <property type="match status" value="1"/>
</dbReference>